<keyword evidence="2" id="KW-1003">Cell membrane</keyword>
<feature type="region of interest" description="Disordered" evidence="7">
    <location>
        <begin position="1"/>
        <end position="23"/>
    </location>
</feature>
<keyword evidence="6 8" id="KW-0012">Acyltransferase</keyword>
<dbReference type="PANTHER" id="PTHR30606:SF10">
    <property type="entry name" value="PHOSPHATIDYLINOSITOL MANNOSIDE ACYLTRANSFERASE"/>
    <property type="match status" value="1"/>
</dbReference>
<keyword evidence="4" id="KW-0808">Transferase</keyword>
<evidence type="ECO:0000256" key="2">
    <source>
        <dbReference type="ARBA" id="ARBA00022475"/>
    </source>
</evidence>
<dbReference type="AlphaFoldDB" id="A0AAV3U8Y3"/>
<sequence>MADQRNSNIGQNPKPSTQAKRRVRAQGADIKGTLLVAVLRAMSILPLAVLRFKGLCLGWLLWRFNAQAAKVSRENLTYAYPVLPDSQRERLVLTSLQESGKTGFEMAAVWARGEGWLQNHIVAEENPELLHSNDMGKGVMVLSPHVGNWEVLSGYLGQACRDITVMYQPAQLPALDDLIRTARLRNIKVAPADRSGVMMLMKALRGGEAVGLLPDQVPTEGAGEYADFYGKPALTMTLIRQLHKKTQANIVMVFALRVPGGFKIVCQKPHPDIYSEQPDIALLGLNKSVQQCIDPQPSQYQWQYKRYRRQPEGEPRPYRFK</sequence>
<dbReference type="GO" id="GO:0016746">
    <property type="term" value="F:acyltransferase activity"/>
    <property type="evidence" value="ECO:0007669"/>
    <property type="project" value="UniProtKB-KW"/>
</dbReference>
<protein>
    <submittedName>
        <fullName evidence="8">Lysophospholipid acyltransferase</fullName>
    </submittedName>
</protein>
<reference evidence="9" key="1">
    <citation type="journal article" date="2019" name="Int. J. Syst. Evol. Microbiol.">
        <title>The Global Catalogue of Microorganisms (GCM) 10K type strain sequencing project: providing services to taxonomists for standard genome sequencing and annotation.</title>
        <authorList>
            <consortium name="The Broad Institute Genomics Platform"/>
            <consortium name="The Broad Institute Genome Sequencing Center for Infectious Disease"/>
            <person name="Wu L."/>
            <person name="Ma J."/>
        </authorList>
    </citation>
    <scope>NUCLEOTIDE SEQUENCE [LARGE SCALE GENOMIC DNA]</scope>
    <source>
        <strain evidence="9">JCM 19134</strain>
    </source>
</reference>
<dbReference type="Pfam" id="PF03279">
    <property type="entry name" value="Lip_A_acyltrans"/>
    <property type="match status" value="1"/>
</dbReference>
<keyword evidence="3" id="KW-0997">Cell inner membrane</keyword>
<dbReference type="PIRSF" id="PIRSF026649">
    <property type="entry name" value="MsbB"/>
    <property type="match status" value="1"/>
</dbReference>
<keyword evidence="9" id="KW-1185">Reference proteome</keyword>
<evidence type="ECO:0000256" key="7">
    <source>
        <dbReference type="SAM" id="MobiDB-lite"/>
    </source>
</evidence>
<accession>A0AAV3U8Y3</accession>
<organism evidence="8 9">
    <name type="scientific">Halioxenophilus aromaticivorans</name>
    <dbReference type="NCBI Taxonomy" id="1306992"/>
    <lineage>
        <taxon>Bacteria</taxon>
        <taxon>Pseudomonadati</taxon>
        <taxon>Pseudomonadota</taxon>
        <taxon>Gammaproteobacteria</taxon>
        <taxon>Alteromonadales</taxon>
        <taxon>Alteromonadaceae</taxon>
        <taxon>Halioxenophilus</taxon>
    </lineage>
</organism>
<evidence type="ECO:0000256" key="5">
    <source>
        <dbReference type="ARBA" id="ARBA00023136"/>
    </source>
</evidence>
<name>A0AAV3U8Y3_9ALTE</name>
<proteinExistence type="predicted"/>
<dbReference type="GO" id="GO:0009247">
    <property type="term" value="P:glycolipid biosynthetic process"/>
    <property type="evidence" value="ECO:0007669"/>
    <property type="project" value="UniProtKB-ARBA"/>
</dbReference>
<evidence type="ECO:0000256" key="6">
    <source>
        <dbReference type="ARBA" id="ARBA00023315"/>
    </source>
</evidence>
<dbReference type="GO" id="GO:0005886">
    <property type="term" value="C:plasma membrane"/>
    <property type="evidence" value="ECO:0007669"/>
    <property type="project" value="UniProtKB-SubCell"/>
</dbReference>
<comment type="subcellular location">
    <subcellularLocation>
        <location evidence="1">Cell inner membrane</location>
    </subcellularLocation>
</comment>
<dbReference type="Proteomes" id="UP001409585">
    <property type="component" value="Unassembled WGS sequence"/>
</dbReference>
<keyword evidence="5" id="KW-0472">Membrane</keyword>
<evidence type="ECO:0000256" key="3">
    <source>
        <dbReference type="ARBA" id="ARBA00022519"/>
    </source>
</evidence>
<evidence type="ECO:0000256" key="4">
    <source>
        <dbReference type="ARBA" id="ARBA00022679"/>
    </source>
</evidence>
<evidence type="ECO:0000313" key="8">
    <source>
        <dbReference type="EMBL" id="GAA4957663.1"/>
    </source>
</evidence>
<feature type="compositionally biased region" description="Polar residues" evidence="7">
    <location>
        <begin position="1"/>
        <end position="18"/>
    </location>
</feature>
<evidence type="ECO:0000256" key="1">
    <source>
        <dbReference type="ARBA" id="ARBA00004533"/>
    </source>
</evidence>
<comment type="caution">
    <text evidence="8">The sequence shown here is derived from an EMBL/GenBank/DDBJ whole genome shotgun (WGS) entry which is preliminary data.</text>
</comment>
<gene>
    <name evidence="8" type="ORF">GCM10025791_42760</name>
</gene>
<dbReference type="EMBL" id="BAABLX010000075">
    <property type="protein sequence ID" value="GAA4957663.1"/>
    <property type="molecule type" value="Genomic_DNA"/>
</dbReference>
<dbReference type="PANTHER" id="PTHR30606">
    <property type="entry name" value="LIPID A BIOSYNTHESIS LAUROYL ACYLTRANSFERASE"/>
    <property type="match status" value="1"/>
</dbReference>
<dbReference type="RefSeq" id="WP_345427136.1">
    <property type="nucleotide sequence ID" value="NZ_AP031496.1"/>
</dbReference>
<evidence type="ECO:0000313" key="9">
    <source>
        <dbReference type="Proteomes" id="UP001409585"/>
    </source>
</evidence>
<dbReference type="CDD" id="cd07984">
    <property type="entry name" value="LPLAT_LABLAT-like"/>
    <property type="match status" value="1"/>
</dbReference>
<dbReference type="InterPro" id="IPR004960">
    <property type="entry name" value="LipA_acyltrans"/>
</dbReference>